<proteinExistence type="predicted"/>
<reference evidence="2 3" key="1">
    <citation type="submission" date="2017-08" db="EMBL/GenBank/DDBJ databases">
        <title>Reclassification of Bisgaard taxon 37 and 44.</title>
        <authorList>
            <person name="Christensen H."/>
        </authorList>
    </citation>
    <scope>NUCLEOTIDE SEQUENCE [LARGE SCALE GENOMIC DNA]</scope>
    <source>
        <strain evidence="2 3">111</strain>
    </source>
</reference>
<evidence type="ECO:0008006" key="4">
    <source>
        <dbReference type="Google" id="ProtNLM"/>
    </source>
</evidence>
<feature type="signal peptide" evidence="1">
    <location>
        <begin position="1"/>
        <end position="23"/>
    </location>
</feature>
<keyword evidence="3" id="KW-1185">Reference proteome</keyword>
<dbReference type="AlphaFoldDB" id="A0A3A1YPG0"/>
<evidence type="ECO:0000313" key="3">
    <source>
        <dbReference type="Proteomes" id="UP000265916"/>
    </source>
</evidence>
<comment type="caution">
    <text evidence="2">The sequence shown here is derived from an EMBL/GenBank/DDBJ whole genome shotgun (WGS) entry which is preliminary data.</text>
</comment>
<dbReference type="Proteomes" id="UP000265916">
    <property type="component" value="Unassembled WGS sequence"/>
</dbReference>
<evidence type="ECO:0000313" key="2">
    <source>
        <dbReference type="EMBL" id="RIY39386.1"/>
    </source>
</evidence>
<sequence length="423" mass="47360">MKKNLLALALASAVAMSFSTTSAAYTLGTTGDNTFFTNISAVYYNAYKNSVTKAQDTKEKTSRTAYSQNALQLNFGLGLNGRIDSIEVGAYYAFEKTFAARRTFSYNYVTQAHSADEYTYDHYSPYVSDAWVYFGNKEYATLYLGYYGLKDAANQYQLANPTTYVRGTTTAFDTVNRFSLDHRDLTTLASLPSDSDNSVHGGLTSKFGVNYRALRLDSTFNRPGHLFSFSYADTRNTQNKTAGNSYEQQTALVYSYTFAQRYTLGVTGSFQRLARPTNGNSGKIGENKSRSVDLFANVYAYKSDDNYVKVAGSYGRAKSHYPYSSTQDLKRKYTAYNLYTEVNFGRYSGSLGYSQVKEKLTYNGDVEYRKEKTFFATSYVTLYSKRSLSFYTGAEASVTKYAAREAASEYSYKRVAGVLGAKF</sequence>
<dbReference type="EMBL" id="NRJG01000033">
    <property type="protein sequence ID" value="RIY39386.1"/>
    <property type="molecule type" value="Genomic_DNA"/>
</dbReference>
<gene>
    <name evidence="2" type="ORF">CKF58_02290</name>
</gene>
<organism evidence="2 3">
    <name type="scientific">Psittacicella hinzii</name>
    <dbReference type="NCBI Taxonomy" id="2028575"/>
    <lineage>
        <taxon>Bacteria</taxon>
        <taxon>Pseudomonadati</taxon>
        <taxon>Pseudomonadota</taxon>
        <taxon>Gammaproteobacteria</taxon>
        <taxon>Pasteurellales</taxon>
        <taxon>Psittacicellaceae</taxon>
        <taxon>Psittacicella</taxon>
    </lineage>
</organism>
<name>A0A3A1YPG0_9GAMM</name>
<dbReference type="RefSeq" id="WP_119530439.1">
    <property type="nucleotide sequence ID" value="NZ_JBHSSP010000042.1"/>
</dbReference>
<accession>A0A3A1YPG0</accession>
<feature type="chain" id="PRO_5017338180" description="Porin" evidence="1">
    <location>
        <begin position="24"/>
        <end position="423"/>
    </location>
</feature>
<evidence type="ECO:0000256" key="1">
    <source>
        <dbReference type="SAM" id="SignalP"/>
    </source>
</evidence>
<protein>
    <recommendedName>
        <fullName evidence="4">Porin</fullName>
    </recommendedName>
</protein>
<keyword evidence="1" id="KW-0732">Signal</keyword>